<dbReference type="InterPro" id="IPR019734">
    <property type="entry name" value="TPR_rpt"/>
</dbReference>
<feature type="repeat" description="TPR" evidence="1">
    <location>
        <begin position="424"/>
        <end position="457"/>
    </location>
</feature>
<feature type="region of interest" description="Disordered" evidence="2">
    <location>
        <begin position="23"/>
        <end position="106"/>
    </location>
</feature>
<feature type="compositionally biased region" description="Low complexity" evidence="2">
    <location>
        <begin position="85"/>
        <end position="99"/>
    </location>
</feature>
<keyword evidence="3" id="KW-1133">Transmembrane helix</keyword>
<dbReference type="InterPro" id="IPR012337">
    <property type="entry name" value="RNaseH-like_sf"/>
</dbReference>
<dbReference type="AlphaFoldDB" id="A0AAQ3TB61"/>
<keyword evidence="3" id="KW-0472">Membrane</keyword>
<dbReference type="GO" id="GO:0003676">
    <property type="term" value="F:nucleic acid binding"/>
    <property type="evidence" value="ECO:0007669"/>
    <property type="project" value="InterPro"/>
</dbReference>
<evidence type="ECO:0000256" key="2">
    <source>
        <dbReference type="SAM" id="MobiDB-lite"/>
    </source>
</evidence>
<dbReference type="Proteomes" id="UP001341281">
    <property type="component" value="Chromosome 04"/>
</dbReference>
<dbReference type="Gene3D" id="3.30.420.10">
    <property type="entry name" value="Ribonuclease H-like superfamily/Ribonuclease H"/>
    <property type="match status" value="1"/>
</dbReference>
<sequence>MPFAHLTAIFCQNCPHCPLSHRPPPAAAAGKQGSAAPPLHPAAAGRSAGERGQPDVEELPEAAELEPARRPPQPHRPQGRHRRLPLPTSASQTSSPASLRQVAVSGADPSPALRELAAYLSDEAQSGPAAARQQGAGSRPAADLPRPAPPATNPAVICPSLTLTPLPGCPQSPIWDCDCLLTDPMSTQKPPTGSSLNSGPTLSELVEGDRRTPLEKAADVAEELYHLRDTFFPRDPAEKTSALRACADAALAILDSLPPEQKKSPQQRGVYEFLRGKILDVFPDYRKEAEDHLSKAVKLNPSLLDAWLCLGNCIWKKGDLSAAKNCFSLALSKGSDKKILRQLSMLERSMAQGSEDQMVFVEESIKHAKEAVIIDIKDGNSWYNMGNAYLTSFFVGGAWDHTKLHHSVKAYQNAEKDENMSLNPDLYYNCAMAHKYLENYERALRGFEAAALKDPSLGADKEVQKITSLLDKMENAMKGQLRSKRSASLVSSLSGVNLKPSHKKATISTLSEGLNKGVAVLGKVVLLVRHDNVAPLKLVVHTLSYCAFFVLLILHGVCILFKQQEKNMIRLSGVHFSDVTARGPFTPSGFHLPLPRLRLLLRQLRSSPPPFPLPGTAALLRMSCPYTSAQNGKAECIICTTNDVMRILLFQASLPARFWVESLHTATYLINCLPSTASSAPTPHHALFGTPPHYDHLHVFGCACYPNTSATAPYKLAPRSTRCVFLGYSPDHKGYRCFDLTFRRVLISRHVVFDESDFPFSCTLLCPRRPGGPSLASCDGRGTWDLVPPPPGGNVVTGKWIWTHKRRADGTLDRYKARWRLGVDYDETFSPVVKPATAHGPLASSLSLVACALAGRWECLPSWNLD</sequence>
<dbReference type="PROSITE" id="PS50005">
    <property type="entry name" value="TPR"/>
    <property type="match status" value="1"/>
</dbReference>
<dbReference type="SUPFAM" id="SSF48452">
    <property type="entry name" value="TPR-like"/>
    <property type="match status" value="1"/>
</dbReference>
<reference evidence="5 6" key="1">
    <citation type="submission" date="2024-02" db="EMBL/GenBank/DDBJ databases">
        <title>High-quality chromosome-scale genome assembly of Pensacola bahiagrass (Paspalum notatum Flugge var. saurae).</title>
        <authorList>
            <person name="Vega J.M."/>
            <person name="Podio M."/>
            <person name="Orjuela J."/>
            <person name="Siena L.A."/>
            <person name="Pessino S.C."/>
            <person name="Combes M.C."/>
            <person name="Mariac C."/>
            <person name="Albertini E."/>
            <person name="Pupilli F."/>
            <person name="Ortiz J.P.A."/>
            <person name="Leblanc O."/>
        </authorList>
    </citation>
    <scope>NUCLEOTIDE SEQUENCE [LARGE SCALE GENOMIC DNA]</scope>
    <source>
        <strain evidence="5">R1</strain>
        <tissue evidence="5">Leaf</tissue>
    </source>
</reference>
<keyword evidence="6" id="KW-1185">Reference proteome</keyword>
<gene>
    <name evidence="5" type="ORF">U9M48_018913</name>
</gene>
<dbReference type="Gene3D" id="2.40.50.550">
    <property type="match status" value="1"/>
</dbReference>
<dbReference type="SUPFAM" id="SSF53098">
    <property type="entry name" value="Ribonuclease H-like"/>
    <property type="match status" value="1"/>
</dbReference>
<evidence type="ECO:0000259" key="4">
    <source>
        <dbReference type="Pfam" id="PF25597"/>
    </source>
</evidence>
<dbReference type="PANTHER" id="PTHR26312">
    <property type="entry name" value="TETRATRICOPEPTIDE REPEAT PROTEIN 5"/>
    <property type="match status" value="1"/>
</dbReference>
<dbReference type="InterPro" id="IPR036397">
    <property type="entry name" value="RNaseH_sf"/>
</dbReference>
<protein>
    <recommendedName>
        <fullName evidence="4">Retroviral polymerase SH3-like domain-containing protein</fullName>
    </recommendedName>
</protein>
<dbReference type="Pfam" id="PF25597">
    <property type="entry name" value="SH3_retrovirus"/>
    <property type="match status" value="1"/>
</dbReference>
<evidence type="ECO:0000313" key="5">
    <source>
        <dbReference type="EMBL" id="WVZ70233.1"/>
    </source>
</evidence>
<dbReference type="InterPro" id="IPR011990">
    <property type="entry name" value="TPR-like_helical_dom_sf"/>
</dbReference>
<feature type="domain" description="Retroviral polymerase SH3-like" evidence="4">
    <location>
        <begin position="702"/>
        <end position="761"/>
    </location>
</feature>
<name>A0AAQ3TB61_PASNO</name>
<feature type="compositionally biased region" description="Acidic residues" evidence="2">
    <location>
        <begin position="55"/>
        <end position="64"/>
    </location>
</feature>
<evidence type="ECO:0000313" key="6">
    <source>
        <dbReference type="Proteomes" id="UP001341281"/>
    </source>
</evidence>
<keyword evidence="3" id="KW-0812">Transmembrane</keyword>
<proteinExistence type="predicted"/>
<feature type="transmembrane region" description="Helical" evidence="3">
    <location>
        <begin position="538"/>
        <end position="561"/>
    </location>
</feature>
<accession>A0AAQ3TB61</accession>
<feature type="region of interest" description="Disordered" evidence="2">
    <location>
        <begin position="124"/>
        <end position="150"/>
    </location>
</feature>
<keyword evidence="1" id="KW-0802">TPR repeat</keyword>
<organism evidence="5 6">
    <name type="scientific">Paspalum notatum var. saurae</name>
    <dbReference type="NCBI Taxonomy" id="547442"/>
    <lineage>
        <taxon>Eukaryota</taxon>
        <taxon>Viridiplantae</taxon>
        <taxon>Streptophyta</taxon>
        <taxon>Embryophyta</taxon>
        <taxon>Tracheophyta</taxon>
        <taxon>Spermatophyta</taxon>
        <taxon>Magnoliopsida</taxon>
        <taxon>Liliopsida</taxon>
        <taxon>Poales</taxon>
        <taxon>Poaceae</taxon>
        <taxon>PACMAD clade</taxon>
        <taxon>Panicoideae</taxon>
        <taxon>Andropogonodae</taxon>
        <taxon>Paspaleae</taxon>
        <taxon>Paspalinae</taxon>
        <taxon>Paspalum</taxon>
    </lineage>
</organism>
<dbReference type="Gene3D" id="1.25.40.10">
    <property type="entry name" value="Tetratricopeptide repeat domain"/>
    <property type="match status" value="1"/>
</dbReference>
<feature type="compositionally biased region" description="Low complexity" evidence="2">
    <location>
        <begin position="27"/>
        <end position="37"/>
    </location>
</feature>
<dbReference type="SMART" id="SM00028">
    <property type="entry name" value="TPR"/>
    <property type="match status" value="2"/>
</dbReference>
<dbReference type="InterPro" id="IPR057670">
    <property type="entry name" value="SH3_retrovirus"/>
</dbReference>
<dbReference type="PANTHER" id="PTHR26312:SF194">
    <property type="entry name" value="OS01G0506200 PROTEIN"/>
    <property type="match status" value="1"/>
</dbReference>
<evidence type="ECO:0000256" key="1">
    <source>
        <dbReference type="PROSITE-ProRule" id="PRU00339"/>
    </source>
</evidence>
<dbReference type="InterPro" id="IPR038645">
    <property type="entry name" value="TTC5_OB_sf"/>
</dbReference>
<evidence type="ECO:0000256" key="3">
    <source>
        <dbReference type="SAM" id="Phobius"/>
    </source>
</evidence>
<dbReference type="EMBL" id="CP144748">
    <property type="protein sequence ID" value="WVZ70233.1"/>
    <property type="molecule type" value="Genomic_DNA"/>
</dbReference>